<dbReference type="Proteomes" id="UP000032483">
    <property type="component" value="Unassembled WGS sequence"/>
</dbReference>
<evidence type="ECO:0000313" key="6">
    <source>
        <dbReference type="EMBL" id="MTS26574.1"/>
    </source>
</evidence>
<dbReference type="RefSeq" id="WP_009321938.1">
    <property type="nucleotide sequence ID" value="NZ_CAOJUJ010000038.1"/>
</dbReference>
<keyword evidence="8" id="KW-1185">Reference proteome</keyword>
<proteinExistence type="predicted"/>
<dbReference type="InterPro" id="IPR025306">
    <property type="entry name" value="Zn-bnd_dom_prob"/>
</dbReference>
<evidence type="ECO:0000313" key="7">
    <source>
        <dbReference type="EMBL" id="MTS51052.1"/>
    </source>
</evidence>
<name>A0A0D8IWG5_9FIRM</name>
<dbReference type="EMBL" id="WMZU01000004">
    <property type="protein sequence ID" value="MTS26574.1"/>
    <property type="molecule type" value="Genomic_DNA"/>
</dbReference>
<evidence type="ECO:0000313" key="10">
    <source>
        <dbReference type="Proteomes" id="UP000431913"/>
    </source>
</evidence>
<feature type="domain" description="Probable zinc-binding" evidence="1">
    <location>
        <begin position="3"/>
        <end position="49"/>
    </location>
</feature>
<evidence type="ECO:0000313" key="5">
    <source>
        <dbReference type="EMBL" id="MST93503.1"/>
    </source>
</evidence>
<dbReference type="Pfam" id="PF23477">
    <property type="entry name" value="zf_Tbcl_2"/>
    <property type="match status" value="1"/>
</dbReference>
<dbReference type="EMBL" id="LMUA01000009">
    <property type="protein sequence ID" value="KUE76426.1"/>
    <property type="molecule type" value="Genomic_DNA"/>
</dbReference>
<dbReference type="Pfam" id="PF13451">
    <property type="entry name" value="zf_Tbcl"/>
    <property type="match status" value="1"/>
</dbReference>
<dbReference type="Proteomes" id="UP000449193">
    <property type="component" value="Unassembled WGS sequence"/>
</dbReference>
<evidence type="ECO:0000313" key="9">
    <source>
        <dbReference type="Proteomes" id="UP000053433"/>
    </source>
</evidence>
<dbReference type="NCBIfam" id="TIGR04272">
    <property type="entry name" value="cxxc_cxxc_Mbark"/>
    <property type="match status" value="1"/>
</dbReference>
<reference evidence="4 9" key="2">
    <citation type="submission" date="2015-10" db="EMBL/GenBank/DDBJ databases">
        <title>A novel member of the family Ruminococcaceae isolated from human faeces.</title>
        <authorList>
            <person name="Shkoporov A.N."/>
            <person name="Chaplin A.V."/>
            <person name="Motuzova O.V."/>
            <person name="Kafarskaia L.I."/>
            <person name="Efimov B.A."/>
        </authorList>
    </citation>
    <scope>NUCLEOTIDE SEQUENCE [LARGE SCALE GENOMIC DNA]</scope>
    <source>
        <strain evidence="4 9">668</strain>
    </source>
</reference>
<comment type="caution">
    <text evidence="3">The sequence shown here is derived from an EMBL/GenBank/DDBJ whole genome shotgun (WGS) entry which is preliminary data.</text>
</comment>
<dbReference type="EMBL" id="JXXK01000025">
    <property type="protein sequence ID" value="KJF39027.1"/>
    <property type="molecule type" value="Genomic_DNA"/>
</dbReference>
<reference evidence="11 12" key="3">
    <citation type="journal article" date="2019" name="Nat. Med.">
        <title>A library of human gut bacterial isolates paired with longitudinal multiomics data enables mechanistic microbiome research.</title>
        <authorList>
            <person name="Poyet M."/>
            <person name="Groussin M."/>
            <person name="Gibbons S.M."/>
            <person name="Avila-Pacheco J."/>
            <person name="Jiang X."/>
            <person name="Kearney S.M."/>
            <person name="Perrotta A.R."/>
            <person name="Berdy B."/>
            <person name="Zhao S."/>
            <person name="Lieberman T.D."/>
            <person name="Swanson P.K."/>
            <person name="Smith M."/>
            <person name="Roesemann S."/>
            <person name="Alexander J.E."/>
            <person name="Rich S.A."/>
            <person name="Livny J."/>
            <person name="Vlamakis H."/>
            <person name="Clish C."/>
            <person name="Bullock K."/>
            <person name="Deik A."/>
            <person name="Scott J."/>
            <person name="Pierce K.A."/>
            <person name="Xavier R.J."/>
            <person name="Alm E.J."/>
        </authorList>
    </citation>
    <scope>NUCLEOTIDE SEQUENCE [LARGE SCALE GENOMIC DNA]</scope>
    <source>
        <strain evidence="6 12">BIOML-A4</strain>
        <strain evidence="7 11">BIOML-A7</strain>
    </source>
</reference>
<reference evidence="5 10" key="4">
    <citation type="submission" date="2019-08" db="EMBL/GenBank/DDBJ databases">
        <title>In-depth cultivation of the pig gut microbiome towards novel bacterial diversity and tailored functional studies.</title>
        <authorList>
            <person name="Wylensek D."/>
            <person name="Hitch T.C.A."/>
            <person name="Clavel T."/>
        </authorList>
    </citation>
    <scope>NUCLEOTIDE SEQUENCE [LARGE SCALE GENOMIC DNA]</scope>
    <source>
        <strain evidence="5 10">WCA3-601-WT-6J</strain>
    </source>
</reference>
<protein>
    <submittedName>
        <fullName evidence="3">Zinc-binding protein</fullName>
    </submittedName>
</protein>
<evidence type="ECO:0000313" key="8">
    <source>
        <dbReference type="Proteomes" id="UP000032483"/>
    </source>
</evidence>
<evidence type="ECO:0000313" key="12">
    <source>
        <dbReference type="Proteomes" id="UP000472755"/>
    </source>
</evidence>
<evidence type="ECO:0000259" key="2">
    <source>
        <dbReference type="Pfam" id="PF23477"/>
    </source>
</evidence>
<dbReference type="Proteomes" id="UP000472755">
    <property type="component" value="Unassembled WGS sequence"/>
</dbReference>
<dbReference type="AlphaFoldDB" id="A0A0D8IWG5"/>
<sequence length="91" mass="10436">MFQDKTIVCKDCGQEFTFTANEQEFFAEKGFTNEPQRCKPCRDARKGASNNRQGGERQMFDAVCASCGRSCKVPFQPRTDRPVYCSDCFRK</sequence>
<accession>A0A0W7TRF3</accession>
<evidence type="ECO:0000313" key="11">
    <source>
        <dbReference type="Proteomes" id="UP000449193"/>
    </source>
</evidence>
<feature type="domain" description="CxxC-x17-CxxC" evidence="2">
    <location>
        <begin position="57"/>
        <end position="91"/>
    </location>
</feature>
<gene>
    <name evidence="4" type="ORF">ASJ35_08130</name>
    <name evidence="5" type="ORF">FYJ76_16445</name>
    <name evidence="7" type="ORF">GMD52_05815</name>
    <name evidence="6" type="ORF">GMD59_04635</name>
    <name evidence="3" type="ORF">TQ39_14700</name>
</gene>
<dbReference type="PATRIC" id="fig|1550024.3.peg.3356"/>
<evidence type="ECO:0000313" key="3">
    <source>
        <dbReference type="EMBL" id="KJF39027.1"/>
    </source>
</evidence>
<dbReference type="GeneID" id="42857816"/>
<organism evidence="3 8">
    <name type="scientific">Ruthenibacterium lactatiformans</name>
    <dbReference type="NCBI Taxonomy" id="1550024"/>
    <lineage>
        <taxon>Bacteria</taxon>
        <taxon>Bacillati</taxon>
        <taxon>Bacillota</taxon>
        <taxon>Clostridia</taxon>
        <taxon>Eubacteriales</taxon>
        <taxon>Oscillospiraceae</taxon>
        <taxon>Ruthenibacterium</taxon>
    </lineage>
</organism>
<reference evidence="3" key="1">
    <citation type="submission" date="2015-02" db="EMBL/GenBank/DDBJ databases">
        <title>A novel member of the family Ruminococcaceae isolated from human feces.</title>
        <authorList>
            <person name="Shkoporov A.N."/>
            <person name="Chaplin A.V."/>
            <person name="Motuzova O.V."/>
            <person name="Kafarskaia L.I."/>
            <person name="Khokhlova E.V."/>
            <person name="Efimov B.A."/>
        </authorList>
    </citation>
    <scope>NUCLEOTIDE SEQUENCE [LARGE SCALE GENOMIC DNA]</scope>
    <source>
        <strain evidence="3">585-1</strain>
    </source>
</reference>
<dbReference type="EMBL" id="VUNJ01000029">
    <property type="protein sequence ID" value="MST93503.1"/>
    <property type="molecule type" value="Genomic_DNA"/>
</dbReference>
<evidence type="ECO:0000259" key="1">
    <source>
        <dbReference type="Pfam" id="PF13451"/>
    </source>
</evidence>
<dbReference type="Proteomes" id="UP000431913">
    <property type="component" value="Unassembled WGS sequence"/>
</dbReference>
<evidence type="ECO:0000313" key="4">
    <source>
        <dbReference type="EMBL" id="KUE76426.1"/>
    </source>
</evidence>
<dbReference type="InterPro" id="IPR026363">
    <property type="entry name" value="CxxC-x17-CxxC_dom"/>
</dbReference>
<dbReference type="EMBL" id="WMZR01000006">
    <property type="protein sequence ID" value="MTS51052.1"/>
    <property type="molecule type" value="Genomic_DNA"/>
</dbReference>
<accession>A0A0D8IWG5</accession>
<dbReference type="Proteomes" id="UP000053433">
    <property type="component" value="Unassembled WGS sequence"/>
</dbReference>